<evidence type="ECO:0000313" key="3">
    <source>
        <dbReference type="EMBL" id="KAF6762875.1"/>
    </source>
</evidence>
<evidence type="ECO:0000259" key="2">
    <source>
        <dbReference type="SMART" id="SM01173"/>
    </source>
</evidence>
<feature type="region of interest" description="Disordered" evidence="1">
    <location>
        <begin position="17"/>
        <end position="78"/>
    </location>
</feature>
<dbReference type="AlphaFoldDB" id="A0A8H6MC12"/>
<dbReference type="PANTHER" id="PTHR21032">
    <property type="entry name" value="G PATCH DOMAIN-CONTAINING PROTEIN 11"/>
    <property type="match status" value="1"/>
</dbReference>
<comment type="caution">
    <text evidence="3">The sequence shown here is derived from an EMBL/GenBank/DDBJ whole genome shotgun (WGS) entry which is preliminary data.</text>
</comment>
<accession>A0A8H6MC12</accession>
<feature type="compositionally biased region" description="Basic and acidic residues" evidence="1">
    <location>
        <begin position="29"/>
        <end position="42"/>
    </location>
</feature>
<dbReference type="InterPro" id="IPR025239">
    <property type="entry name" value="DUF4187"/>
</dbReference>
<dbReference type="SMART" id="SM01173">
    <property type="entry name" value="DUF4187"/>
    <property type="match status" value="1"/>
</dbReference>
<reference evidence="3 4" key="1">
    <citation type="submission" date="2020-07" db="EMBL/GenBank/DDBJ databases">
        <title>Comparative genomics of pyrophilous fungi reveals a link between fire events and developmental genes.</title>
        <authorList>
            <consortium name="DOE Joint Genome Institute"/>
            <person name="Steindorff A.S."/>
            <person name="Carver A."/>
            <person name="Calhoun S."/>
            <person name="Stillman K."/>
            <person name="Liu H."/>
            <person name="Lipzen A."/>
            <person name="Pangilinan J."/>
            <person name="Labutti K."/>
            <person name="Bruns T.D."/>
            <person name="Grigoriev I.V."/>
        </authorList>
    </citation>
    <scope>NUCLEOTIDE SEQUENCE [LARGE SCALE GENOMIC DNA]</scope>
    <source>
        <strain evidence="3 4">CBS 144469</strain>
    </source>
</reference>
<organism evidence="3 4">
    <name type="scientific">Ephemerocybe angulata</name>
    <dbReference type="NCBI Taxonomy" id="980116"/>
    <lineage>
        <taxon>Eukaryota</taxon>
        <taxon>Fungi</taxon>
        <taxon>Dikarya</taxon>
        <taxon>Basidiomycota</taxon>
        <taxon>Agaricomycotina</taxon>
        <taxon>Agaricomycetes</taxon>
        <taxon>Agaricomycetidae</taxon>
        <taxon>Agaricales</taxon>
        <taxon>Agaricineae</taxon>
        <taxon>Psathyrellaceae</taxon>
        <taxon>Ephemerocybe</taxon>
    </lineage>
</organism>
<gene>
    <name evidence="3" type="ORF">DFP72DRAFT_957545</name>
</gene>
<dbReference type="EMBL" id="JACGCI010000007">
    <property type="protein sequence ID" value="KAF6762875.1"/>
    <property type="molecule type" value="Genomic_DNA"/>
</dbReference>
<dbReference type="Proteomes" id="UP000521943">
    <property type="component" value="Unassembled WGS sequence"/>
</dbReference>
<feature type="region of interest" description="Disordered" evidence="1">
    <location>
        <begin position="93"/>
        <end position="164"/>
    </location>
</feature>
<dbReference type="PANTHER" id="PTHR21032:SF0">
    <property type="entry name" value="G PATCH DOMAIN-CONTAINING PROTEIN 11"/>
    <property type="match status" value="1"/>
</dbReference>
<feature type="compositionally biased region" description="Basic and acidic residues" evidence="1">
    <location>
        <begin position="146"/>
        <end position="160"/>
    </location>
</feature>
<feature type="compositionally biased region" description="Low complexity" evidence="1">
    <location>
        <begin position="136"/>
        <end position="145"/>
    </location>
</feature>
<evidence type="ECO:0000256" key="1">
    <source>
        <dbReference type="SAM" id="MobiDB-lite"/>
    </source>
</evidence>
<dbReference type="Pfam" id="PF13821">
    <property type="entry name" value="DUF4187"/>
    <property type="match status" value="1"/>
</dbReference>
<proteinExistence type="predicted"/>
<feature type="compositionally biased region" description="Basic and acidic residues" evidence="1">
    <location>
        <begin position="50"/>
        <end position="71"/>
    </location>
</feature>
<feature type="domain" description="DUF4187" evidence="2">
    <location>
        <begin position="338"/>
        <end position="392"/>
    </location>
</feature>
<sequence>MSSDEDDYLSAKYLVDTPETAAPKTYSATRKEVQKKGQIKHEQNRKRSRKERELEAREEGLSKSLFERAKEDEEAGIASGTNKALSIMMKMGFKPGQSLGNTGDEPAEKDGEQTSRDSLEPSFVGTSCGRGLGFTAASESSSRSPEAAEQKVPGDEEPSRPHASHIKVPLPLNEWAGKRGIGLGKRARSPTAPERMAKMAKMAEDAKDGDYRSRARDEYNNRRAEGRLGPAQRTCTTLDEKAGKEFNVLWLNPNNADSFPDGLIDALMLHSNLLLGLIKPPRQGDPTISTHANTEAQRLRLQMQADALQPLHGDEDDISGAARKTAVSAVDQYTSDILDEATQFLRLQAQDRLQLVLSYLREKYSYCFWCGIKYENDEDMEKECPGANEDDHD</sequence>
<dbReference type="GO" id="GO:0000776">
    <property type="term" value="C:kinetochore"/>
    <property type="evidence" value="ECO:0007669"/>
    <property type="project" value="TreeGrafter"/>
</dbReference>
<name>A0A8H6MC12_9AGAR</name>
<dbReference type="InterPro" id="IPR039249">
    <property type="entry name" value="GPATCH11"/>
</dbReference>
<feature type="compositionally biased region" description="Basic and acidic residues" evidence="1">
    <location>
        <begin position="106"/>
        <end position="119"/>
    </location>
</feature>
<dbReference type="OrthoDB" id="786951at2759"/>
<evidence type="ECO:0000313" key="4">
    <source>
        <dbReference type="Proteomes" id="UP000521943"/>
    </source>
</evidence>
<protein>
    <recommendedName>
        <fullName evidence="2">DUF4187 domain-containing protein</fullName>
    </recommendedName>
</protein>
<keyword evidence="4" id="KW-1185">Reference proteome</keyword>